<reference evidence="1" key="1">
    <citation type="submission" date="2020-06" db="EMBL/GenBank/DDBJ databases">
        <authorList>
            <person name="Li T."/>
            <person name="Hu X."/>
            <person name="Zhang T."/>
            <person name="Song X."/>
            <person name="Zhang H."/>
            <person name="Dai N."/>
            <person name="Sheng W."/>
            <person name="Hou X."/>
            <person name="Wei L."/>
        </authorList>
    </citation>
    <scope>NUCLEOTIDE SEQUENCE</scope>
    <source>
        <strain evidence="1">KEN1</strain>
        <tissue evidence="1">Leaf</tissue>
    </source>
</reference>
<proteinExistence type="predicted"/>
<comment type="caution">
    <text evidence="1">The sequence shown here is derived from an EMBL/GenBank/DDBJ whole genome shotgun (WGS) entry which is preliminary data.</text>
</comment>
<dbReference type="EMBL" id="JACGWN010000014">
    <property type="protein sequence ID" value="KAL0406435.1"/>
    <property type="molecule type" value="Genomic_DNA"/>
</dbReference>
<organism evidence="1">
    <name type="scientific">Sesamum latifolium</name>
    <dbReference type="NCBI Taxonomy" id="2727402"/>
    <lineage>
        <taxon>Eukaryota</taxon>
        <taxon>Viridiplantae</taxon>
        <taxon>Streptophyta</taxon>
        <taxon>Embryophyta</taxon>
        <taxon>Tracheophyta</taxon>
        <taxon>Spermatophyta</taxon>
        <taxon>Magnoliopsida</taxon>
        <taxon>eudicotyledons</taxon>
        <taxon>Gunneridae</taxon>
        <taxon>Pentapetalae</taxon>
        <taxon>asterids</taxon>
        <taxon>lamiids</taxon>
        <taxon>Lamiales</taxon>
        <taxon>Pedaliaceae</taxon>
        <taxon>Sesamum</taxon>
    </lineage>
</organism>
<protein>
    <submittedName>
        <fullName evidence="1">Uncharacterized protein</fullName>
    </submittedName>
</protein>
<reference evidence="1" key="2">
    <citation type="journal article" date="2024" name="Plant">
        <title>Genomic evolution and insights into agronomic trait innovations of Sesamum species.</title>
        <authorList>
            <person name="Miao H."/>
            <person name="Wang L."/>
            <person name="Qu L."/>
            <person name="Liu H."/>
            <person name="Sun Y."/>
            <person name="Le M."/>
            <person name="Wang Q."/>
            <person name="Wei S."/>
            <person name="Zheng Y."/>
            <person name="Lin W."/>
            <person name="Duan Y."/>
            <person name="Cao H."/>
            <person name="Xiong S."/>
            <person name="Wang X."/>
            <person name="Wei L."/>
            <person name="Li C."/>
            <person name="Ma Q."/>
            <person name="Ju M."/>
            <person name="Zhao R."/>
            <person name="Li G."/>
            <person name="Mu C."/>
            <person name="Tian Q."/>
            <person name="Mei H."/>
            <person name="Zhang T."/>
            <person name="Gao T."/>
            <person name="Zhang H."/>
        </authorList>
    </citation>
    <scope>NUCLEOTIDE SEQUENCE</scope>
    <source>
        <strain evidence="1">KEN1</strain>
    </source>
</reference>
<dbReference type="PANTHER" id="PTHR33785">
    <property type="entry name" value="OS06G0550800 PROTEIN"/>
    <property type="match status" value="1"/>
</dbReference>
<gene>
    <name evidence="1" type="ORF">Slati_3957400</name>
</gene>
<sequence>MEAEEVLELLDSCWFERPIFASKHSLPSPAAMIVHQTRNESEEPNPFRPPNLQIRSFSARCLGVDTRSYFKDAAGNSTSPRSVIIKPKLQKILSGKEVVDFSREADKVEKSGGKKQCRTGNQERKGMRRSSSALEFEEVKGFIDLGFVFTEEDKSSSLVSIIPGLQKWGESADDHEENGRVSRPYLSEAWGVPNQRMGRNSHLMNWRIPSSENEISMKNHLKVWAQTVASTVR</sequence>
<name>A0AAW2TND0_9LAMI</name>
<evidence type="ECO:0000313" key="1">
    <source>
        <dbReference type="EMBL" id="KAL0406435.1"/>
    </source>
</evidence>
<accession>A0AAW2TND0</accession>
<dbReference type="PANTHER" id="PTHR33785:SF12">
    <property type="entry name" value="DUF1685 FAMILY PROTEIN"/>
    <property type="match status" value="1"/>
</dbReference>
<dbReference type="AlphaFoldDB" id="A0AAW2TND0"/>